<dbReference type="AlphaFoldDB" id="A0AAE6YI26"/>
<dbReference type="EC" id="3.5.4.3" evidence="3 7"/>
<comment type="catalytic activity">
    <reaction evidence="8">
        <text>guanine + H2O + H(+) = xanthine + NH4(+)</text>
        <dbReference type="Rhea" id="RHEA:14665"/>
        <dbReference type="ChEBI" id="CHEBI:15377"/>
        <dbReference type="ChEBI" id="CHEBI:15378"/>
        <dbReference type="ChEBI" id="CHEBI:16235"/>
        <dbReference type="ChEBI" id="CHEBI:17712"/>
        <dbReference type="ChEBI" id="CHEBI:28938"/>
        <dbReference type="EC" id="3.5.4.3"/>
    </reaction>
</comment>
<dbReference type="Gene3D" id="3.20.20.140">
    <property type="entry name" value="Metal-dependent hydrolases"/>
    <property type="match status" value="1"/>
</dbReference>
<dbReference type="InterPro" id="IPR011059">
    <property type="entry name" value="Metal-dep_hydrolase_composite"/>
</dbReference>
<dbReference type="InterPro" id="IPR006680">
    <property type="entry name" value="Amidohydro-rel"/>
</dbReference>
<comment type="cofactor">
    <cofactor evidence="8">
        <name>Zn(2+)</name>
        <dbReference type="ChEBI" id="CHEBI:29105"/>
    </cofactor>
    <text evidence="8">Binds 1 zinc ion per subunit.</text>
</comment>
<dbReference type="RefSeq" id="WP_133940970.1">
    <property type="nucleotide sequence ID" value="NZ_CP038241.1"/>
</dbReference>
<accession>A0AAE6YI26</accession>
<keyword evidence="11" id="KW-1185">Reference proteome</keyword>
<evidence type="ECO:0000256" key="3">
    <source>
        <dbReference type="ARBA" id="ARBA00012781"/>
    </source>
</evidence>
<evidence type="ECO:0000256" key="2">
    <source>
        <dbReference type="ARBA" id="ARBA00006745"/>
    </source>
</evidence>
<dbReference type="Pfam" id="PF01979">
    <property type="entry name" value="Amidohydro_1"/>
    <property type="match status" value="1"/>
</dbReference>
<evidence type="ECO:0000313" key="10">
    <source>
        <dbReference type="EMBL" id="QIV96355.1"/>
    </source>
</evidence>
<dbReference type="NCBIfam" id="TIGR02967">
    <property type="entry name" value="guan_deamin"/>
    <property type="match status" value="1"/>
</dbReference>
<evidence type="ECO:0000256" key="5">
    <source>
        <dbReference type="ARBA" id="ARBA00022801"/>
    </source>
</evidence>
<dbReference type="EMBL" id="CP038241">
    <property type="protein sequence ID" value="QIV96355.1"/>
    <property type="molecule type" value="Genomic_DNA"/>
</dbReference>
<dbReference type="GO" id="GO:0006147">
    <property type="term" value="P:guanine catabolic process"/>
    <property type="evidence" value="ECO:0007669"/>
    <property type="project" value="UniProtKB-UniRule"/>
</dbReference>
<evidence type="ECO:0000259" key="9">
    <source>
        <dbReference type="Pfam" id="PF01979"/>
    </source>
</evidence>
<dbReference type="Proteomes" id="UP000502004">
    <property type="component" value="Chromosome"/>
</dbReference>
<comment type="function">
    <text evidence="8">Catalyzes the hydrolytic deamination of guanine, producing xanthine and ammonia.</text>
</comment>
<evidence type="ECO:0000256" key="1">
    <source>
        <dbReference type="ARBA" id="ARBA00004984"/>
    </source>
</evidence>
<evidence type="ECO:0000256" key="8">
    <source>
        <dbReference type="RuleBase" id="RU366009"/>
    </source>
</evidence>
<sequence length="439" mass="49802">MKTIYRASIFTFNKNTTLQSILSYKVDSLFVNANVFLFLRDGAIVVENGIITEVDDFYKVQLHTSESDKLVDYSGKIIMPGFIDTHMHTTQTKAVGAYGEKLLEWLDNYIFPSEASFNSNSLAYKESDMLFKELFKHGTTTVCGYAPCAYDGTDIAFELAYSYNMRVILGNTIMTNGNKDLITDPKTSMKISEKLCEKWHNKRRLSYALTPRFALSCTGETLNLCKEFLQTYKDIYIQTHLSENLNEIKDTLATYPDASDYLNVYEKYSLITDKTILGHCLHLSGSEWDRIQKQGAIIANCPTSNNYLGNGHFDYKTAIKKNIKLTLATDWAAGNTLSLLRVMDDAYKAALFNSYKLETLVLLFCSTLGSAKALGLDDKIGSLEKNKEADFIVLDPQKNSLLSYRLEYTYNIQDHLFSIISLGDDRLIDATYIYGRQVY</sequence>
<comment type="pathway">
    <text evidence="1 8">Purine metabolism; guanine degradation; xanthine from guanine: step 1/1.</text>
</comment>
<organism evidence="10 11">
    <name type="scientific">Allofrancisella inopinata</name>
    <dbReference type="NCBI Taxonomy" id="1085647"/>
    <lineage>
        <taxon>Bacteria</taxon>
        <taxon>Pseudomonadati</taxon>
        <taxon>Pseudomonadota</taxon>
        <taxon>Gammaproteobacteria</taxon>
        <taxon>Thiotrichales</taxon>
        <taxon>Francisellaceae</taxon>
        <taxon>Allofrancisella</taxon>
    </lineage>
</organism>
<dbReference type="NCBIfam" id="NF006679">
    <property type="entry name" value="PRK09228.1"/>
    <property type="match status" value="1"/>
</dbReference>
<name>A0AAE6YI26_9GAMM</name>
<reference evidence="10 11" key="1">
    <citation type="submission" date="2019-03" db="EMBL/GenBank/DDBJ databases">
        <title>Complete Genome Sequence of Allofrancisella inopinata Strain SYSU YG23 Isolated from Water-Cooling Systems in China.</title>
        <authorList>
            <person name="Ohrman C."/>
            <person name="Uneklint I."/>
            <person name="Sjodin A."/>
        </authorList>
    </citation>
    <scope>NUCLEOTIDE SEQUENCE [LARGE SCALE GENOMIC DNA]</scope>
    <source>
        <strain evidence="10 11">SYSU YG23</strain>
    </source>
</reference>
<dbReference type="InterPro" id="IPR014311">
    <property type="entry name" value="Guanine_deaminase"/>
</dbReference>
<evidence type="ECO:0000313" key="11">
    <source>
        <dbReference type="Proteomes" id="UP000502004"/>
    </source>
</evidence>
<dbReference type="SUPFAM" id="SSF51556">
    <property type="entry name" value="Metallo-dependent hydrolases"/>
    <property type="match status" value="1"/>
</dbReference>
<evidence type="ECO:0000256" key="4">
    <source>
        <dbReference type="ARBA" id="ARBA00022723"/>
    </source>
</evidence>
<dbReference type="GO" id="GO:0005829">
    <property type="term" value="C:cytosol"/>
    <property type="evidence" value="ECO:0007669"/>
    <property type="project" value="TreeGrafter"/>
</dbReference>
<protein>
    <recommendedName>
        <fullName evidence="3 7">Guanine deaminase</fullName>
        <shortName evidence="8">Guanase</shortName>
        <ecNumber evidence="3 7">3.5.4.3</ecNumber>
    </recommendedName>
    <alternativeName>
        <fullName evidence="8">Guanine aminohydrolase</fullName>
    </alternativeName>
</protein>
<dbReference type="KEGG" id="aii:E4K63_05755"/>
<feature type="domain" description="Amidohydrolase-related" evidence="9">
    <location>
        <begin position="77"/>
        <end position="438"/>
    </location>
</feature>
<comment type="similarity">
    <text evidence="2 8">Belongs to the metallo-dependent hydrolases superfamily. ATZ/TRZ family.</text>
</comment>
<dbReference type="GO" id="GO:0008892">
    <property type="term" value="F:guanine deaminase activity"/>
    <property type="evidence" value="ECO:0007669"/>
    <property type="project" value="UniProtKB-UniRule"/>
</dbReference>
<dbReference type="PANTHER" id="PTHR11271">
    <property type="entry name" value="GUANINE DEAMINASE"/>
    <property type="match status" value="1"/>
</dbReference>
<evidence type="ECO:0000256" key="7">
    <source>
        <dbReference type="NCBIfam" id="TIGR02967"/>
    </source>
</evidence>
<dbReference type="SUPFAM" id="SSF51338">
    <property type="entry name" value="Composite domain of metallo-dependent hydrolases"/>
    <property type="match status" value="1"/>
</dbReference>
<keyword evidence="4 8" id="KW-0479">Metal-binding</keyword>
<dbReference type="Gene3D" id="2.30.40.10">
    <property type="entry name" value="Urease, subunit C, domain 1"/>
    <property type="match status" value="1"/>
</dbReference>
<dbReference type="PANTHER" id="PTHR11271:SF6">
    <property type="entry name" value="GUANINE DEAMINASE"/>
    <property type="match status" value="1"/>
</dbReference>
<proteinExistence type="inferred from homology"/>
<dbReference type="GO" id="GO:0008270">
    <property type="term" value="F:zinc ion binding"/>
    <property type="evidence" value="ECO:0007669"/>
    <property type="project" value="UniProtKB-UniRule"/>
</dbReference>
<dbReference type="InterPro" id="IPR051607">
    <property type="entry name" value="Metallo-dep_hydrolases"/>
</dbReference>
<dbReference type="InterPro" id="IPR032466">
    <property type="entry name" value="Metal_Hydrolase"/>
</dbReference>
<keyword evidence="6 8" id="KW-0862">Zinc</keyword>
<evidence type="ECO:0000256" key="6">
    <source>
        <dbReference type="ARBA" id="ARBA00022833"/>
    </source>
</evidence>
<keyword evidence="5 8" id="KW-0378">Hydrolase</keyword>
<gene>
    <name evidence="10" type="primary">guaD</name>
    <name evidence="10" type="ORF">E4K63_05755</name>
</gene>